<reference evidence="1" key="2">
    <citation type="submission" date="2022-01" db="EMBL/GenBank/DDBJ databases">
        <authorList>
            <person name="Yamashiro T."/>
            <person name="Shiraishi A."/>
            <person name="Satake H."/>
            <person name="Nakayama K."/>
        </authorList>
    </citation>
    <scope>NUCLEOTIDE SEQUENCE</scope>
</reference>
<keyword evidence="2" id="KW-1185">Reference proteome</keyword>
<comment type="caution">
    <text evidence="1">The sequence shown here is derived from an EMBL/GenBank/DDBJ whole genome shotgun (WGS) entry which is preliminary data.</text>
</comment>
<proteinExistence type="predicted"/>
<organism evidence="1 2">
    <name type="scientific">Tanacetum coccineum</name>
    <dbReference type="NCBI Taxonomy" id="301880"/>
    <lineage>
        <taxon>Eukaryota</taxon>
        <taxon>Viridiplantae</taxon>
        <taxon>Streptophyta</taxon>
        <taxon>Embryophyta</taxon>
        <taxon>Tracheophyta</taxon>
        <taxon>Spermatophyta</taxon>
        <taxon>Magnoliopsida</taxon>
        <taxon>eudicotyledons</taxon>
        <taxon>Gunneridae</taxon>
        <taxon>Pentapetalae</taxon>
        <taxon>asterids</taxon>
        <taxon>campanulids</taxon>
        <taxon>Asterales</taxon>
        <taxon>Asteraceae</taxon>
        <taxon>Asteroideae</taxon>
        <taxon>Anthemideae</taxon>
        <taxon>Anthemidinae</taxon>
        <taxon>Tanacetum</taxon>
    </lineage>
</organism>
<sequence length="194" mass="22646">MEFQKDEMVVEPVAVVVSNIDDQIISAFMELDPVFNPADVDADIEPWDPYFTVDSFASITNPHAYYNMDKVRVDFVWFDQNANKFYYFLHDKHGEKNGGGVGYVDPTQYPRYQNYSFVRRDWLITVNYNTVITENPFAEETGFQMHIWLPSIRSFVEDKTHRKMLIDTIGRVIRGGLKQPKGVNTCEIWLRDLA</sequence>
<protein>
    <submittedName>
        <fullName evidence="1">Uncharacterized protein</fullName>
    </submittedName>
</protein>
<gene>
    <name evidence="1" type="ORF">Tco_1031440</name>
</gene>
<dbReference type="Proteomes" id="UP001151760">
    <property type="component" value="Unassembled WGS sequence"/>
</dbReference>
<name>A0ABQ5GAQ5_9ASTR</name>
<reference evidence="1" key="1">
    <citation type="journal article" date="2022" name="Int. J. Mol. Sci.">
        <title>Draft Genome of Tanacetum Coccineum: Genomic Comparison of Closely Related Tanacetum-Family Plants.</title>
        <authorList>
            <person name="Yamashiro T."/>
            <person name="Shiraishi A."/>
            <person name="Nakayama K."/>
            <person name="Satake H."/>
        </authorList>
    </citation>
    <scope>NUCLEOTIDE SEQUENCE</scope>
</reference>
<evidence type="ECO:0000313" key="1">
    <source>
        <dbReference type="EMBL" id="GJT72154.1"/>
    </source>
</evidence>
<evidence type="ECO:0000313" key="2">
    <source>
        <dbReference type="Proteomes" id="UP001151760"/>
    </source>
</evidence>
<accession>A0ABQ5GAQ5</accession>
<dbReference type="EMBL" id="BQNB010018232">
    <property type="protein sequence ID" value="GJT72154.1"/>
    <property type="molecule type" value="Genomic_DNA"/>
</dbReference>